<accession>A0A918F3P1</accession>
<dbReference type="Proteomes" id="UP000603865">
    <property type="component" value="Unassembled WGS sequence"/>
</dbReference>
<feature type="chain" id="PRO_5037850479" description="Lipoprotein" evidence="1">
    <location>
        <begin position="23"/>
        <end position="149"/>
    </location>
</feature>
<protein>
    <recommendedName>
        <fullName evidence="4">Lipoprotein</fullName>
    </recommendedName>
</protein>
<organism evidence="2 3">
    <name type="scientific">Deinococcus ruber</name>
    <dbReference type="NCBI Taxonomy" id="1848197"/>
    <lineage>
        <taxon>Bacteria</taxon>
        <taxon>Thermotogati</taxon>
        <taxon>Deinococcota</taxon>
        <taxon>Deinococci</taxon>
        <taxon>Deinococcales</taxon>
        <taxon>Deinococcaceae</taxon>
        <taxon>Deinococcus</taxon>
    </lineage>
</organism>
<dbReference type="PROSITE" id="PS51257">
    <property type="entry name" value="PROKAR_LIPOPROTEIN"/>
    <property type="match status" value="1"/>
</dbReference>
<comment type="caution">
    <text evidence="2">The sequence shown here is derived from an EMBL/GenBank/DDBJ whole genome shotgun (WGS) entry which is preliminary data.</text>
</comment>
<evidence type="ECO:0000256" key="1">
    <source>
        <dbReference type="SAM" id="SignalP"/>
    </source>
</evidence>
<sequence>MFKLPVLAASLMLVFTSCSALFNGLTNDLTLHPNPRISAPMSVSDTISGTYTGDGTVLFVKTGYRLVLNVNVQSNRADGVLTNLGNGKSYALTGKYLPVSATSGSLDAELWEGAHKSGTLTARIAERQLTGTLATPLFAYTMALSRQEK</sequence>
<keyword evidence="3" id="KW-1185">Reference proteome</keyword>
<reference evidence="2" key="2">
    <citation type="submission" date="2020-09" db="EMBL/GenBank/DDBJ databases">
        <authorList>
            <person name="Sun Q."/>
            <person name="Ohkuma M."/>
        </authorList>
    </citation>
    <scope>NUCLEOTIDE SEQUENCE</scope>
    <source>
        <strain evidence="2">JCM 31311</strain>
    </source>
</reference>
<evidence type="ECO:0000313" key="3">
    <source>
        <dbReference type="Proteomes" id="UP000603865"/>
    </source>
</evidence>
<keyword evidence="1" id="KW-0732">Signal</keyword>
<proteinExistence type="predicted"/>
<dbReference type="EMBL" id="BMQL01000003">
    <property type="protein sequence ID" value="GGQ98205.1"/>
    <property type="molecule type" value="Genomic_DNA"/>
</dbReference>
<feature type="signal peptide" evidence="1">
    <location>
        <begin position="1"/>
        <end position="22"/>
    </location>
</feature>
<gene>
    <name evidence="2" type="ORF">GCM10008957_08170</name>
</gene>
<reference evidence="2" key="1">
    <citation type="journal article" date="2014" name="Int. J. Syst. Evol. Microbiol.">
        <title>Complete genome sequence of Corynebacterium casei LMG S-19264T (=DSM 44701T), isolated from a smear-ripened cheese.</title>
        <authorList>
            <consortium name="US DOE Joint Genome Institute (JGI-PGF)"/>
            <person name="Walter F."/>
            <person name="Albersmeier A."/>
            <person name="Kalinowski J."/>
            <person name="Ruckert C."/>
        </authorList>
    </citation>
    <scope>NUCLEOTIDE SEQUENCE</scope>
    <source>
        <strain evidence="2">JCM 31311</strain>
    </source>
</reference>
<dbReference type="AlphaFoldDB" id="A0A918F3P1"/>
<evidence type="ECO:0000313" key="2">
    <source>
        <dbReference type="EMBL" id="GGQ98205.1"/>
    </source>
</evidence>
<evidence type="ECO:0008006" key="4">
    <source>
        <dbReference type="Google" id="ProtNLM"/>
    </source>
</evidence>
<name>A0A918F3P1_9DEIO</name>
<dbReference type="RefSeq" id="WP_189088244.1">
    <property type="nucleotide sequence ID" value="NZ_BMQL01000003.1"/>
</dbReference>